<evidence type="ECO:0000259" key="5">
    <source>
        <dbReference type="PROSITE" id="PS51371"/>
    </source>
</evidence>
<dbReference type="InterPro" id="IPR018490">
    <property type="entry name" value="cNMP-bd_dom_sf"/>
</dbReference>
<dbReference type="RefSeq" id="WP_119549326.1">
    <property type="nucleotide sequence ID" value="NZ_QXIR01000042.1"/>
</dbReference>
<dbReference type="SMART" id="SM00116">
    <property type="entry name" value="CBS"/>
    <property type="match status" value="2"/>
</dbReference>
<dbReference type="Pfam" id="PF00027">
    <property type="entry name" value="cNMP_binding"/>
    <property type="match status" value="1"/>
</dbReference>
<evidence type="ECO:0000256" key="3">
    <source>
        <dbReference type="PROSITE-ProRule" id="PRU00703"/>
    </source>
</evidence>
<evidence type="ECO:0000259" key="4">
    <source>
        <dbReference type="PROSITE" id="PS50042"/>
    </source>
</evidence>
<dbReference type="EMBL" id="QXIR01000042">
    <property type="protein sequence ID" value="RIW28600.1"/>
    <property type="molecule type" value="Genomic_DNA"/>
</dbReference>
<dbReference type="AlphaFoldDB" id="A0A3A1QP46"/>
<dbReference type="PANTHER" id="PTHR43080:SF2">
    <property type="entry name" value="CBS DOMAIN-CONTAINING PROTEIN"/>
    <property type="match status" value="1"/>
</dbReference>
<dbReference type="PANTHER" id="PTHR43080">
    <property type="entry name" value="CBS DOMAIN-CONTAINING PROTEIN CBSX3, MITOCHONDRIAL"/>
    <property type="match status" value="1"/>
</dbReference>
<dbReference type="InterPro" id="IPR018821">
    <property type="entry name" value="DUF294_put_nucleoTrafse_sb-bd"/>
</dbReference>
<dbReference type="Pfam" id="PF03445">
    <property type="entry name" value="DUF294"/>
    <property type="match status" value="1"/>
</dbReference>
<dbReference type="InterPro" id="IPR014710">
    <property type="entry name" value="RmlC-like_jellyroll"/>
</dbReference>
<dbReference type="InterPro" id="IPR051257">
    <property type="entry name" value="Diverse_CBS-Domain"/>
</dbReference>
<keyword evidence="7" id="KW-1185">Reference proteome</keyword>
<dbReference type="CDD" id="cd02205">
    <property type="entry name" value="CBS_pair_SF"/>
    <property type="match status" value="1"/>
</dbReference>
<proteinExistence type="predicted"/>
<dbReference type="SUPFAM" id="SSF51206">
    <property type="entry name" value="cAMP-binding domain-like"/>
    <property type="match status" value="1"/>
</dbReference>
<dbReference type="InterPro" id="IPR000644">
    <property type="entry name" value="CBS_dom"/>
</dbReference>
<evidence type="ECO:0000313" key="6">
    <source>
        <dbReference type="EMBL" id="RIW28600.1"/>
    </source>
</evidence>
<dbReference type="PROSITE" id="PS50042">
    <property type="entry name" value="CNMP_BINDING_3"/>
    <property type="match status" value="1"/>
</dbReference>
<keyword evidence="2" id="KW-0010">Activator</keyword>
<dbReference type="SUPFAM" id="SSF54631">
    <property type="entry name" value="CBS-domain pair"/>
    <property type="match status" value="1"/>
</dbReference>
<dbReference type="Gene3D" id="3.10.580.10">
    <property type="entry name" value="CBS-domain"/>
    <property type="match status" value="1"/>
</dbReference>
<dbReference type="OrthoDB" id="9810963at2"/>
<feature type="domain" description="CBS" evidence="5">
    <location>
        <begin position="167"/>
        <end position="223"/>
    </location>
</feature>
<dbReference type="Pfam" id="PF10335">
    <property type="entry name" value="DUF294_C"/>
    <property type="match status" value="1"/>
</dbReference>
<dbReference type="CDD" id="cd00038">
    <property type="entry name" value="CAP_ED"/>
    <property type="match status" value="1"/>
</dbReference>
<evidence type="ECO:0000313" key="7">
    <source>
        <dbReference type="Proteomes" id="UP000265801"/>
    </source>
</evidence>
<evidence type="ECO:0000256" key="2">
    <source>
        <dbReference type="ARBA" id="ARBA00023159"/>
    </source>
</evidence>
<reference evidence="6 7" key="1">
    <citation type="submission" date="2018-09" db="EMBL/GenBank/DDBJ databases">
        <title>Bacillus saliacetes sp. nov., isolated from Thai shrimp paste (Ka-pi).</title>
        <authorList>
            <person name="Daroonpunt R."/>
            <person name="Tanasupawat S."/>
            <person name="Yiamsombut S."/>
        </authorList>
    </citation>
    <scope>NUCLEOTIDE SEQUENCE [LARGE SCALE GENOMIC DNA]</scope>
    <source>
        <strain evidence="6 7">SKP7-4</strain>
    </source>
</reference>
<keyword evidence="1 3" id="KW-0129">CBS domain</keyword>
<feature type="domain" description="Cyclic nucleotide-binding" evidence="4">
    <location>
        <begin position="15"/>
        <end position="137"/>
    </location>
</feature>
<organism evidence="6 7">
    <name type="scientific">Bacillus salacetis</name>
    <dbReference type="NCBI Taxonomy" id="2315464"/>
    <lineage>
        <taxon>Bacteria</taxon>
        <taxon>Bacillati</taxon>
        <taxon>Bacillota</taxon>
        <taxon>Bacilli</taxon>
        <taxon>Bacillales</taxon>
        <taxon>Bacillaceae</taxon>
        <taxon>Bacillus</taxon>
    </lineage>
</organism>
<dbReference type="GO" id="GO:0008773">
    <property type="term" value="F:[protein-PII] uridylyltransferase activity"/>
    <property type="evidence" value="ECO:0007669"/>
    <property type="project" value="InterPro"/>
</dbReference>
<comment type="caution">
    <text evidence="6">The sequence shown here is derived from an EMBL/GenBank/DDBJ whole genome shotgun (WGS) entry which is preliminary data.</text>
</comment>
<dbReference type="PROSITE" id="PS51371">
    <property type="entry name" value="CBS"/>
    <property type="match status" value="1"/>
</dbReference>
<protein>
    <submittedName>
        <fullName evidence="6">CBS domain-containing protein</fullName>
    </submittedName>
</protein>
<dbReference type="Pfam" id="PF00571">
    <property type="entry name" value="CBS"/>
    <property type="match status" value="1"/>
</dbReference>
<sequence>MKKAEFHTMIKSSYPFDHLSDDQLEHLVSHAQFKRFAKNEFIFHEKESEEELDVYFLISGTAKNVLHRPSGKQVSLRYYYPGDLVGLMILWTSGDMSFSVQAIEECTLFRFNKEVFFDMLTNNKDFSQIIFESVGNRMKTLYDEIKYKESQEEAADLSLFRTRVNILMESPATLTKKATMEEAAQRMLDEQVEAIVVTDEDAALRGIVTQTDILRYLTSSKDAPSVSQWMNNKPYWVRDESFAYEALSLFKYEGAKYVPVLRNGIVVGLLTGLSFVNIHDSSYLDLSYSITSASSTDDLIALSPIENKTFTSFISNLLDQDSFAYNVSEVLTNYNDRLYRKVIMLSEAEMAAEGYGSPPVNYCFIVMGSQGRSEQSFNTDQDNGIIISDYDHFEDTAMVENYFKLFTGKINTKLTLCGFHECTGGIMAKEPKWRKSYTEWLKAIDDWLFEIDAEEIQSFTMFYDFRPIFGDYSLAEDIRGYIAKKAQKSQNLQQLLRKDAIRFRIPVNALGRINLKGRNKRFNIKKAGLMQIVNMVRIHSIKHGIKEVNTIHRLDALKERKIFHPRDAENAKTALHYLLYYRLNQNLSELAENRELTNELPVDRISKEDRRKLKEALQIANRMQQVMEISFNRNRVV</sequence>
<dbReference type="InterPro" id="IPR046342">
    <property type="entry name" value="CBS_dom_sf"/>
</dbReference>
<dbReference type="InterPro" id="IPR005105">
    <property type="entry name" value="GlnD_Uridyltrans_N"/>
</dbReference>
<evidence type="ECO:0000256" key="1">
    <source>
        <dbReference type="ARBA" id="ARBA00023122"/>
    </source>
</evidence>
<accession>A0A3A1QP46</accession>
<name>A0A3A1QP46_9BACI</name>
<dbReference type="SMART" id="SM00100">
    <property type="entry name" value="cNMP"/>
    <property type="match status" value="1"/>
</dbReference>
<dbReference type="CDD" id="cd05401">
    <property type="entry name" value="NT_GlnE_GlnD_like"/>
    <property type="match status" value="1"/>
</dbReference>
<gene>
    <name evidence="6" type="ORF">D3H55_21295</name>
</gene>
<dbReference type="InterPro" id="IPR000595">
    <property type="entry name" value="cNMP-bd_dom"/>
</dbReference>
<dbReference type="Gene3D" id="2.60.120.10">
    <property type="entry name" value="Jelly Rolls"/>
    <property type="match status" value="1"/>
</dbReference>
<dbReference type="Proteomes" id="UP000265801">
    <property type="component" value="Unassembled WGS sequence"/>
</dbReference>